<dbReference type="RefSeq" id="WP_385939260.1">
    <property type="nucleotide sequence ID" value="NZ_JBHSOZ010000003.1"/>
</dbReference>
<gene>
    <name evidence="2" type="ORF">ACFPU1_05305</name>
</gene>
<dbReference type="PROSITE" id="PS51482">
    <property type="entry name" value="DEGV"/>
    <property type="match status" value="1"/>
</dbReference>
<dbReference type="InterPro" id="IPR043168">
    <property type="entry name" value="DegV_C"/>
</dbReference>
<dbReference type="InterPro" id="IPR050270">
    <property type="entry name" value="DegV_domain_contain"/>
</dbReference>
<dbReference type="PANTHER" id="PTHR33434:SF2">
    <property type="entry name" value="FATTY ACID-BINDING PROTEIN TM_1468"/>
    <property type="match status" value="1"/>
</dbReference>
<protein>
    <submittedName>
        <fullName evidence="2">DegV family protein</fullName>
    </submittedName>
</protein>
<organism evidence="2 3">
    <name type="scientific">Thalassorhabdus alkalitolerans</name>
    <dbReference type="NCBI Taxonomy" id="2282697"/>
    <lineage>
        <taxon>Bacteria</taxon>
        <taxon>Bacillati</taxon>
        <taxon>Bacillota</taxon>
        <taxon>Bacilli</taxon>
        <taxon>Bacillales</taxon>
        <taxon>Bacillaceae</taxon>
        <taxon>Thalassorhabdus</taxon>
    </lineage>
</organism>
<dbReference type="Pfam" id="PF02645">
    <property type="entry name" value="DegV"/>
    <property type="match status" value="1"/>
</dbReference>
<reference evidence="3" key="1">
    <citation type="journal article" date="2019" name="Int. J. Syst. Evol. Microbiol.">
        <title>The Global Catalogue of Microorganisms (GCM) 10K type strain sequencing project: providing services to taxonomists for standard genome sequencing and annotation.</title>
        <authorList>
            <consortium name="The Broad Institute Genomics Platform"/>
            <consortium name="The Broad Institute Genome Sequencing Center for Infectious Disease"/>
            <person name="Wu L."/>
            <person name="Ma J."/>
        </authorList>
    </citation>
    <scope>NUCLEOTIDE SEQUENCE [LARGE SCALE GENOMIC DNA]</scope>
    <source>
        <strain evidence="3">CECT 7184</strain>
    </source>
</reference>
<dbReference type="Gene3D" id="3.40.50.10170">
    <property type="match status" value="1"/>
</dbReference>
<dbReference type="Proteomes" id="UP001596142">
    <property type="component" value="Unassembled WGS sequence"/>
</dbReference>
<dbReference type="NCBIfam" id="TIGR00762">
    <property type="entry name" value="DegV"/>
    <property type="match status" value="1"/>
</dbReference>
<dbReference type="PANTHER" id="PTHR33434">
    <property type="entry name" value="DEGV DOMAIN-CONTAINING PROTEIN DR_1986-RELATED"/>
    <property type="match status" value="1"/>
</dbReference>
<name>A0ABW0YQ14_9BACI</name>
<comment type="caution">
    <text evidence="2">The sequence shown here is derived from an EMBL/GenBank/DDBJ whole genome shotgun (WGS) entry which is preliminary data.</text>
</comment>
<accession>A0ABW0YQ14</accession>
<keyword evidence="1" id="KW-0446">Lipid-binding</keyword>
<dbReference type="EMBL" id="JBHSOZ010000003">
    <property type="protein sequence ID" value="MFC5712189.1"/>
    <property type="molecule type" value="Genomic_DNA"/>
</dbReference>
<sequence length="287" mass="31762">MSQIQIVTDSTADIPEHLTKELGITVIPLKVTFDQKETYRDGENLSPEQFYEKLPQYESVPTTSQPTPYEFETVFERLRERNGEETQVFSIHLSSQMSGTYQAATIAAGEVAEKIEVEVVDSKKASYSLGIIVVMLAQYAREGHSFEECKKKLDELLEDTNVYFMVDTLQYLQKNGRIGKASALIGSLLKMKPILSVNEEGQVYPYDKARGKKKAVAKILSAIEEGYKNTPVHIGISHAVAEETAKEIAVQIQEKFDVKSEVITKIGAVIGSHVGPGTVSIAVTKAE</sequence>
<keyword evidence="3" id="KW-1185">Reference proteome</keyword>
<dbReference type="Gene3D" id="3.30.1180.10">
    <property type="match status" value="1"/>
</dbReference>
<evidence type="ECO:0000313" key="2">
    <source>
        <dbReference type="EMBL" id="MFC5712189.1"/>
    </source>
</evidence>
<evidence type="ECO:0000256" key="1">
    <source>
        <dbReference type="ARBA" id="ARBA00023121"/>
    </source>
</evidence>
<dbReference type="InterPro" id="IPR003797">
    <property type="entry name" value="DegV"/>
</dbReference>
<dbReference type="SUPFAM" id="SSF82549">
    <property type="entry name" value="DAK1/DegV-like"/>
    <property type="match status" value="1"/>
</dbReference>
<proteinExistence type="predicted"/>
<evidence type="ECO:0000313" key="3">
    <source>
        <dbReference type="Proteomes" id="UP001596142"/>
    </source>
</evidence>